<dbReference type="PANTHER" id="PTHR48081:SF33">
    <property type="entry name" value="KYNURENINE FORMAMIDASE"/>
    <property type="match status" value="1"/>
</dbReference>
<comment type="caution">
    <text evidence="4">The sequence shown here is derived from an EMBL/GenBank/DDBJ whole genome shotgun (WGS) entry which is preliminary data.</text>
</comment>
<keyword evidence="1 4" id="KW-0378">Hydrolase</keyword>
<evidence type="ECO:0000313" key="5">
    <source>
        <dbReference type="Proteomes" id="UP000193944"/>
    </source>
</evidence>
<keyword evidence="2" id="KW-0732">Signal</keyword>
<evidence type="ECO:0000256" key="2">
    <source>
        <dbReference type="SAM" id="SignalP"/>
    </source>
</evidence>
<gene>
    <name evidence="4" type="ORF">BCR32DRAFT_294191</name>
</gene>
<dbReference type="STRING" id="1754192.A0A1Y1X2D1"/>
<feature type="chain" id="PRO_5012711321" evidence="2">
    <location>
        <begin position="20"/>
        <end position="304"/>
    </location>
</feature>
<evidence type="ECO:0000259" key="3">
    <source>
        <dbReference type="Pfam" id="PF20434"/>
    </source>
</evidence>
<keyword evidence="5" id="KW-1185">Reference proteome</keyword>
<dbReference type="Proteomes" id="UP000193944">
    <property type="component" value="Unassembled WGS sequence"/>
</dbReference>
<dbReference type="GO" id="GO:0016787">
    <property type="term" value="F:hydrolase activity"/>
    <property type="evidence" value="ECO:0007669"/>
    <property type="project" value="UniProtKB-KW"/>
</dbReference>
<organism evidence="4 5">
    <name type="scientific">Anaeromyces robustus</name>
    <dbReference type="NCBI Taxonomy" id="1754192"/>
    <lineage>
        <taxon>Eukaryota</taxon>
        <taxon>Fungi</taxon>
        <taxon>Fungi incertae sedis</taxon>
        <taxon>Chytridiomycota</taxon>
        <taxon>Chytridiomycota incertae sedis</taxon>
        <taxon>Neocallimastigomycetes</taxon>
        <taxon>Neocallimastigales</taxon>
        <taxon>Neocallimastigaceae</taxon>
        <taxon>Anaeromyces</taxon>
    </lineage>
</organism>
<evidence type="ECO:0000256" key="1">
    <source>
        <dbReference type="ARBA" id="ARBA00022801"/>
    </source>
</evidence>
<evidence type="ECO:0000313" key="4">
    <source>
        <dbReference type="EMBL" id="ORX79862.1"/>
    </source>
</evidence>
<dbReference type="EMBL" id="MCFG01000162">
    <property type="protein sequence ID" value="ORX79862.1"/>
    <property type="molecule type" value="Genomic_DNA"/>
</dbReference>
<dbReference type="AlphaFoldDB" id="A0A1Y1X2D1"/>
<protein>
    <submittedName>
        <fullName evidence="4">Alpha/beta-hydrolase</fullName>
    </submittedName>
</protein>
<name>A0A1Y1X2D1_9FUNG</name>
<proteinExistence type="predicted"/>
<dbReference type="Gene3D" id="3.40.50.1820">
    <property type="entry name" value="alpha/beta hydrolase"/>
    <property type="match status" value="1"/>
</dbReference>
<dbReference type="SUPFAM" id="SSF53474">
    <property type="entry name" value="alpha/beta-Hydrolases"/>
    <property type="match status" value="1"/>
</dbReference>
<accession>A0A1Y1X2D1</accession>
<reference evidence="4 5" key="2">
    <citation type="submission" date="2016-08" db="EMBL/GenBank/DDBJ databases">
        <title>Pervasive Adenine N6-methylation of Active Genes in Fungi.</title>
        <authorList>
            <consortium name="DOE Joint Genome Institute"/>
            <person name="Mondo S.J."/>
            <person name="Dannebaum R.O."/>
            <person name="Kuo R.C."/>
            <person name="Labutti K."/>
            <person name="Haridas S."/>
            <person name="Kuo A."/>
            <person name="Salamov A."/>
            <person name="Ahrendt S.R."/>
            <person name="Lipzen A."/>
            <person name="Sullivan W."/>
            <person name="Andreopoulos W.B."/>
            <person name="Clum A."/>
            <person name="Lindquist E."/>
            <person name="Daum C."/>
            <person name="Ramamoorthy G.K."/>
            <person name="Gryganskyi A."/>
            <person name="Culley D."/>
            <person name="Magnuson J.K."/>
            <person name="James T.Y."/>
            <person name="O'Malley M.A."/>
            <person name="Stajich J.E."/>
            <person name="Spatafora J.W."/>
            <person name="Visel A."/>
            <person name="Grigoriev I.V."/>
        </authorList>
    </citation>
    <scope>NUCLEOTIDE SEQUENCE [LARGE SCALE GENOMIC DNA]</scope>
    <source>
        <strain evidence="4 5">S4</strain>
    </source>
</reference>
<dbReference type="InterPro" id="IPR050300">
    <property type="entry name" value="GDXG_lipolytic_enzyme"/>
</dbReference>
<reference evidence="4 5" key="1">
    <citation type="submission" date="2016-08" db="EMBL/GenBank/DDBJ databases">
        <title>A Parts List for Fungal Cellulosomes Revealed by Comparative Genomics.</title>
        <authorList>
            <consortium name="DOE Joint Genome Institute"/>
            <person name="Haitjema C.H."/>
            <person name="Gilmore S.P."/>
            <person name="Henske J.K."/>
            <person name="Solomon K.V."/>
            <person name="De Groot R."/>
            <person name="Kuo A."/>
            <person name="Mondo S.J."/>
            <person name="Salamov A.A."/>
            <person name="Labutti K."/>
            <person name="Zhao Z."/>
            <person name="Chiniquy J."/>
            <person name="Barry K."/>
            <person name="Brewer H.M."/>
            <person name="Purvine S.O."/>
            <person name="Wright A.T."/>
            <person name="Boxma B."/>
            <person name="Van Alen T."/>
            <person name="Hackstein J.H."/>
            <person name="Baker S.E."/>
            <person name="Grigoriev I.V."/>
            <person name="O'Malley M.A."/>
        </authorList>
    </citation>
    <scope>NUCLEOTIDE SEQUENCE [LARGE SCALE GENOMIC DNA]</scope>
    <source>
        <strain evidence="4 5">S4</strain>
    </source>
</reference>
<feature type="domain" description="BD-FAE-like" evidence="3">
    <location>
        <begin position="50"/>
        <end position="259"/>
    </location>
</feature>
<dbReference type="InterPro" id="IPR049492">
    <property type="entry name" value="BD-FAE-like_dom"/>
</dbReference>
<feature type="signal peptide" evidence="2">
    <location>
        <begin position="1"/>
        <end position="19"/>
    </location>
</feature>
<dbReference type="PANTHER" id="PTHR48081">
    <property type="entry name" value="AB HYDROLASE SUPERFAMILY PROTEIN C4A8.06C"/>
    <property type="match status" value="1"/>
</dbReference>
<dbReference type="Pfam" id="PF20434">
    <property type="entry name" value="BD-FAE"/>
    <property type="match status" value="1"/>
</dbReference>
<dbReference type="OrthoDB" id="6495301at2759"/>
<sequence length="304" mass="34111">MKSITSFFLILLVVLNVQAGLIIPRIKNIANLAIEKNKELDIDFGGTTKLDVYYDKKDTRNLKPVVVFVHGGSWVIGDKLEYSKIGSLFIKEKYVAVIPNYPLFPKSKVEGMIDDVYRSIIWTYNNISRYGGDVNKITIVGQSSGSHLVALTLLKSTLGIKNPNENLGPLPKIEKAVLFSGPYDFDDYDILNALAYDGYDGSANSFITSLFDSENFSPTNILKQLKSNSISNLGTKKFNFYWGTADKIIPKSSAYNFMEQIRRVSPTTIINYVEKEGQDHVTLTDGARTSKSDMEQLFMQIVRL</sequence>
<dbReference type="InterPro" id="IPR029058">
    <property type="entry name" value="AB_hydrolase_fold"/>
</dbReference>